<dbReference type="PANTHER" id="PTHR30136">
    <property type="entry name" value="HELIX-TURN-HELIX TRANSCRIPTIONAL REGULATOR, ICLR FAMILY"/>
    <property type="match status" value="1"/>
</dbReference>
<evidence type="ECO:0000256" key="2">
    <source>
        <dbReference type="ARBA" id="ARBA00023125"/>
    </source>
</evidence>
<proteinExistence type="predicted"/>
<evidence type="ECO:0000313" key="7">
    <source>
        <dbReference type="EMBL" id="ELY34462.1"/>
    </source>
</evidence>
<dbReference type="Gene3D" id="3.30.450.40">
    <property type="match status" value="1"/>
</dbReference>
<keyword evidence="8" id="KW-1185">Reference proteome</keyword>
<dbReference type="eggNOG" id="arCOG02798">
    <property type="taxonomic scope" value="Archaea"/>
</dbReference>
<dbReference type="PaxDb" id="547559-Nmag_0099"/>
<dbReference type="PATRIC" id="fig|547559.17.peg.184"/>
<reference evidence="6 8" key="2">
    <citation type="journal article" date="2012" name="BMC Genomics">
        <title>A comparative genomics perspective on the genetic content of the alkaliphilic haloarchaeon Natrialba magadii ATCC 43099T.</title>
        <authorList>
            <person name="Siddaramappa S."/>
            <person name="Challacombe J.F."/>
            <person name="Decastro R.E."/>
            <person name="Pfeiffer F."/>
            <person name="Sastre D.E."/>
            <person name="Gimenez M.I."/>
            <person name="Paggi R.A."/>
            <person name="Detter J.C."/>
            <person name="Davenport K.W."/>
            <person name="Goodwin L.A."/>
            <person name="Kyrpides N."/>
            <person name="Tapia R."/>
            <person name="Pitluck S."/>
            <person name="Lucas S."/>
            <person name="Woyke T."/>
            <person name="Maupin-Furlow J.A."/>
        </authorList>
    </citation>
    <scope>NUCLEOTIDE SEQUENCE [LARGE SCALE GENOMIC DNA]</scope>
    <source>
        <strain evidence="6">ATCC 43099</strain>
        <strain evidence="8">ATCC 43099 / DSM 3394 / CCM 3739 / CIP 104546 / IAM 13178 / JCM 8861 / NBRC 102185 / NCIMB 2190 / MS3</strain>
    </source>
</reference>
<dbReference type="SUPFAM" id="SSF46785">
    <property type="entry name" value="Winged helix' DNA-binding domain"/>
    <property type="match status" value="1"/>
</dbReference>
<dbReference type="InterPro" id="IPR036388">
    <property type="entry name" value="WH-like_DNA-bd_sf"/>
</dbReference>
<evidence type="ECO:0000313" key="9">
    <source>
        <dbReference type="Proteomes" id="UP000011543"/>
    </source>
</evidence>
<dbReference type="STRING" id="547559.Nmag_0099"/>
<dbReference type="OrthoDB" id="14763at2157"/>
<dbReference type="InterPro" id="IPR036390">
    <property type="entry name" value="WH_DNA-bd_sf"/>
</dbReference>
<evidence type="ECO:0000313" key="6">
    <source>
        <dbReference type="EMBL" id="ADD03698.1"/>
    </source>
</evidence>
<dbReference type="EMBL" id="CP001932">
    <property type="protein sequence ID" value="ADD03698.1"/>
    <property type="molecule type" value="Genomic_DNA"/>
</dbReference>
<reference evidence="8" key="1">
    <citation type="submission" date="2010-02" db="EMBL/GenBank/DDBJ databases">
        <title>Complete sequence of chromosome of Natrialba magadii ATCC 43099.</title>
        <authorList>
            <consortium name="US DOE Joint Genome Institute"/>
            <person name="Lucas S."/>
            <person name="Copeland A."/>
            <person name="Lapidus A."/>
            <person name="Cheng J.-F."/>
            <person name="Bruce D."/>
            <person name="Goodwin L."/>
            <person name="Pitluck S."/>
            <person name="Davenport K."/>
            <person name="Saunders E."/>
            <person name="Detter J.C."/>
            <person name="Han C."/>
            <person name="Tapia R."/>
            <person name="Land M."/>
            <person name="Hauser L."/>
            <person name="Kyrpides N."/>
            <person name="Mikhailova N."/>
            <person name="De Castro R.E."/>
            <person name="Maupin-Furlow J.A."/>
            <person name="Woyke T."/>
        </authorList>
    </citation>
    <scope>NUCLEOTIDE SEQUENCE [LARGE SCALE GENOMIC DNA]</scope>
    <source>
        <strain evidence="8">ATCC 43099 / DSM 3394 / CCM 3739 / CIP 104546 / IAM 13178 / JCM 8861 / NBRC 102185 / NCIMB 2190 / MS3</strain>
    </source>
</reference>
<keyword evidence="1" id="KW-0805">Transcription regulation</keyword>
<dbReference type="SMART" id="SM00346">
    <property type="entry name" value="HTH_ICLR"/>
    <property type="match status" value="1"/>
</dbReference>
<evidence type="ECO:0000259" key="5">
    <source>
        <dbReference type="PROSITE" id="PS51078"/>
    </source>
</evidence>
<dbReference type="InterPro" id="IPR005471">
    <property type="entry name" value="Tscrpt_reg_IclR_N"/>
</dbReference>
<protein>
    <submittedName>
        <fullName evidence="6">IclR family transcription regulator</fullName>
    </submittedName>
    <submittedName>
        <fullName evidence="7">IclR family transcriptional regulator</fullName>
    </submittedName>
</protein>
<feature type="domain" description="IclR-ED" evidence="5">
    <location>
        <begin position="71"/>
        <end position="255"/>
    </location>
</feature>
<dbReference type="InterPro" id="IPR014757">
    <property type="entry name" value="Tscrpt_reg_IclR_C"/>
</dbReference>
<dbReference type="InterPro" id="IPR029016">
    <property type="entry name" value="GAF-like_dom_sf"/>
</dbReference>
<accession>D3SWA6</accession>
<keyword evidence="2" id="KW-0238">DNA-binding</keyword>
<dbReference type="Pfam" id="PF01614">
    <property type="entry name" value="IclR_C"/>
    <property type="match status" value="1"/>
</dbReference>
<evidence type="ECO:0000256" key="3">
    <source>
        <dbReference type="ARBA" id="ARBA00023163"/>
    </source>
</evidence>
<dbReference type="GO" id="GO:0045892">
    <property type="term" value="P:negative regulation of DNA-templated transcription"/>
    <property type="evidence" value="ECO:0007669"/>
    <property type="project" value="TreeGrafter"/>
</dbReference>
<reference evidence="6" key="4">
    <citation type="submission" date="2016-09" db="EMBL/GenBank/DDBJ databases">
        <authorList>
            <person name="Pfeiffer F."/>
        </authorList>
    </citation>
    <scope>NUCLEOTIDE SEQUENCE</scope>
    <source>
        <strain evidence="6">ATCC 43099</strain>
    </source>
</reference>
<gene>
    <name evidence="6" type="ordered locus">Nmag_0099</name>
    <name evidence="7" type="ORF">C500_00967</name>
</gene>
<dbReference type="InterPro" id="IPR050707">
    <property type="entry name" value="HTH_MetabolicPath_Reg"/>
</dbReference>
<organism evidence="6 8">
    <name type="scientific">Natrialba magadii (strain ATCC 43099 / DSM 3394 / CCM 3739 / CIP 104546 / IAM 13178 / JCM 8861 / NBRC 102185 / NCIMB 2190 / MS3)</name>
    <name type="common">Natronobacterium magadii</name>
    <dbReference type="NCBI Taxonomy" id="547559"/>
    <lineage>
        <taxon>Archaea</taxon>
        <taxon>Methanobacteriati</taxon>
        <taxon>Methanobacteriota</taxon>
        <taxon>Stenosarchaea group</taxon>
        <taxon>Halobacteria</taxon>
        <taxon>Halobacteriales</taxon>
        <taxon>Natrialbaceae</taxon>
        <taxon>Natrialba</taxon>
    </lineage>
</organism>
<dbReference type="PROSITE" id="PS51077">
    <property type="entry name" value="HTH_ICLR"/>
    <property type="match status" value="1"/>
</dbReference>
<dbReference type="PANTHER" id="PTHR30136:SF35">
    <property type="entry name" value="HTH-TYPE TRANSCRIPTIONAL REGULATOR RV1719"/>
    <property type="match status" value="1"/>
</dbReference>
<dbReference type="Proteomes" id="UP000011543">
    <property type="component" value="Unassembled WGS sequence"/>
</dbReference>
<dbReference type="SUPFAM" id="SSF55781">
    <property type="entry name" value="GAF domain-like"/>
    <property type="match status" value="1"/>
</dbReference>
<evidence type="ECO:0000256" key="1">
    <source>
        <dbReference type="ARBA" id="ARBA00023015"/>
    </source>
</evidence>
<dbReference type="GO" id="GO:0003677">
    <property type="term" value="F:DNA binding"/>
    <property type="evidence" value="ECO:0007669"/>
    <property type="project" value="UniProtKB-KW"/>
</dbReference>
<evidence type="ECO:0000259" key="4">
    <source>
        <dbReference type="PROSITE" id="PS51077"/>
    </source>
</evidence>
<dbReference type="Gene3D" id="1.10.10.10">
    <property type="entry name" value="Winged helix-like DNA-binding domain superfamily/Winged helix DNA-binding domain"/>
    <property type="match status" value="1"/>
</dbReference>
<dbReference type="KEGG" id="nmg:Nmag_0099"/>
<dbReference type="HOGENOM" id="CLU_062618_6_1_2"/>
<keyword evidence="3" id="KW-0804">Transcription</keyword>
<dbReference type="AlphaFoldDB" id="D3SWA6"/>
<sequence length="262" mass="29141">MAEQTQAKNPVKGVERAFHILETIEEHNGLRLTDAAAEVNLARSTTHRYLKTLEAMGYLYQDGNQYKLSHRFLRFASHVRTRDPRYGLIEEKVEQLAQETGELVQFIIAEHGQAIYVLQATGENGVQINTKIGKSDPVHTTAAGKAILSTWSRDEVSEFIDTYGLAKLTSQSITTEAELFDELDQVRAQGYSVNNQENVEGLKAVSVPITGAGENTLGALSVSGPTHRMKGDWFTGELPDLLLGISNELELNFRYLEKMDSK</sequence>
<dbReference type="EMBL" id="AOHS01000007">
    <property type="protein sequence ID" value="ELY34462.1"/>
    <property type="molecule type" value="Genomic_DNA"/>
</dbReference>
<feature type="domain" description="HTH iclR-type" evidence="4">
    <location>
        <begin position="11"/>
        <end position="70"/>
    </location>
</feature>
<reference evidence="7 9" key="3">
    <citation type="journal article" date="2014" name="PLoS Genet.">
        <title>Phylogenetically driven sequencing of extremely halophilic archaea reveals strategies for static and dynamic osmo-response.</title>
        <authorList>
            <person name="Becker E.A."/>
            <person name="Seitzer P.M."/>
            <person name="Tritt A."/>
            <person name="Larsen D."/>
            <person name="Krusor M."/>
            <person name="Yao A.I."/>
            <person name="Wu D."/>
            <person name="Madern D."/>
            <person name="Eisen J.A."/>
            <person name="Darling A.E."/>
            <person name="Facciotti M.T."/>
        </authorList>
    </citation>
    <scope>NUCLEOTIDE SEQUENCE [LARGE SCALE GENOMIC DNA]</scope>
    <source>
        <strain evidence="9">ATCC 43099 / DSM 3394 / CCM 3739 / CIP 104546 / IAM 13178 / JCM 8861 / NBRC 102185 / NCIMB 2190 / MS3</strain>
        <strain evidence="7">MS-3</strain>
    </source>
</reference>
<dbReference type="Pfam" id="PF09339">
    <property type="entry name" value="HTH_IclR"/>
    <property type="match status" value="1"/>
</dbReference>
<dbReference type="GO" id="GO:0003700">
    <property type="term" value="F:DNA-binding transcription factor activity"/>
    <property type="evidence" value="ECO:0007669"/>
    <property type="project" value="TreeGrafter"/>
</dbReference>
<dbReference type="PROSITE" id="PS51078">
    <property type="entry name" value="ICLR_ED"/>
    <property type="match status" value="1"/>
</dbReference>
<dbReference type="Proteomes" id="UP000001879">
    <property type="component" value="Chromosome"/>
</dbReference>
<name>D3SWA6_NATMM</name>
<evidence type="ECO:0000313" key="8">
    <source>
        <dbReference type="Proteomes" id="UP000001879"/>
    </source>
</evidence>